<evidence type="ECO:0000313" key="2">
    <source>
        <dbReference type="Proteomes" id="UP000219193"/>
    </source>
</evidence>
<dbReference type="RefSeq" id="WP_097057392.1">
    <property type="nucleotide sequence ID" value="NZ_OCMF01000006.1"/>
</dbReference>
<protein>
    <recommendedName>
        <fullName evidence="3">Esterase</fullName>
    </recommendedName>
</protein>
<keyword evidence="2" id="KW-1185">Reference proteome</keyword>
<dbReference type="InterPro" id="IPR029058">
    <property type="entry name" value="AB_hydrolase_fold"/>
</dbReference>
<sequence length="164" mass="18854">MNILYLHGLKSKLSERKRKILEAYGNVFAPDIDYSEEHARHLNILRKYPHTEFNVVIGSSMGALNAYIISNWIGRPALLFNPPLVKLPRSLMLPEERFLKADSSKQILLGAKDDVVDPRETLAFLGNHLQQHELEIKVDPLLGHRIPPELFKEQVAHFFSKLCY</sequence>
<organism evidence="1 2">
    <name type="scientific">Salinimicrobium sediminis</name>
    <dbReference type="NCBI Taxonomy" id="1343891"/>
    <lineage>
        <taxon>Bacteria</taxon>
        <taxon>Pseudomonadati</taxon>
        <taxon>Bacteroidota</taxon>
        <taxon>Flavobacteriia</taxon>
        <taxon>Flavobacteriales</taxon>
        <taxon>Flavobacteriaceae</taxon>
        <taxon>Salinimicrobium</taxon>
    </lineage>
</organism>
<dbReference type="Gene3D" id="3.40.50.1820">
    <property type="entry name" value="alpha/beta hydrolase"/>
    <property type="match status" value="1"/>
</dbReference>
<dbReference type="Pfam" id="PF05728">
    <property type="entry name" value="UPF0227"/>
    <property type="match status" value="1"/>
</dbReference>
<evidence type="ECO:0008006" key="3">
    <source>
        <dbReference type="Google" id="ProtNLM"/>
    </source>
</evidence>
<reference evidence="2" key="1">
    <citation type="submission" date="2017-09" db="EMBL/GenBank/DDBJ databases">
        <authorList>
            <person name="Varghese N."/>
            <person name="Submissions S."/>
        </authorList>
    </citation>
    <scope>NUCLEOTIDE SEQUENCE [LARGE SCALE GENOMIC DNA]</scope>
    <source>
        <strain evidence="2">CGMCC 1.12641</strain>
    </source>
</reference>
<dbReference type="SUPFAM" id="SSF53474">
    <property type="entry name" value="alpha/beta-Hydrolases"/>
    <property type="match status" value="1"/>
</dbReference>
<accession>A0A285XAZ4</accession>
<name>A0A285XAZ4_9FLAO</name>
<dbReference type="OrthoDB" id="1438136at2"/>
<proteinExistence type="predicted"/>
<dbReference type="InterPro" id="IPR008886">
    <property type="entry name" value="UPF0227/Esterase_YqiA"/>
</dbReference>
<dbReference type="AlphaFoldDB" id="A0A285XAZ4"/>
<dbReference type="EMBL" id="OCMF01000006">
    <property type="protein sequence ID" value="SOC81609.1"/>
    <property type="molecule type" value="Genomic_DNA"/>
</dbReference>
<evidence type="ECO:0000313" key="1">
    <source>
        <dbReference type="EMBL" id="SOC81609.1"/>
    </source>
</evidence>
<dbReference type="Proteomes" id="UP000219193">
    <property type="component" value="Unassembled WGS sequence"/>
</dbReference>
<gene>
    <name evidence="1" type="ORF">SAMN06296241_3190</name>
</gene>